<dbReference type="OrthoDB" id="6614503at2759"/>
<protein>
    <submittedName>
        <fullName evidence="2">GD15133</fullName>
    </submittedName>
</protein>
<name>B4NT70_DROSI</name>
<dbReference type="Proteomes" id="UP000000304">
    <property type="component" value="Unassembled WGS sequence"/>
</dbReference>
<gene>
    <name evidence="2" type="primary">Dsim\GD15133</name>
    <name evidence="2" type="ORF">Dsim_GD15133</name>
</gene>
<feature type="region of interest" description="Disordered" evidence="1">
    <location>
        <begin position="56"/>
        <end position="218"/>
    </location>
</feature>
<feature type="region of interest" description="Disordered" evidence="1">
    <location>
        <begin position="1"/>
        <end position="39"/>
    </location>
</feature>
<feature type="compositionally biased region" description="Polar residues" evidence="1">
    <location>
        <begin position="30"/>
        <end position="39"/>
    </location>
</feature>
<evidence type="ECO:0000256" key="1">
    <source>
        <dbReference type="SAM" id="MobiDB-lite"/>
    </source>
</evidence>
<organism evidence="2 3">
    <name type="scientific">Drosophila simulans</name>
    <name type="common">Fruit fly</name>
    <dbReference type="NCBI Taxonomy" id="7240"/>
    <lineage>
        <taxon>Eukaryota</taxon>
        <taxon>Metazoa</taxon>
        <taxon>Ecdysozoa</taxon>
        <taxon>Arthropoda</taxon>
        <taxon>Hexapoda</taxon>
        <taxon>Insecta</taxon>
        <taxon>Pterygota</taxon>
        <taxon>Neoptera</taxon>
        <taxon>Endopterygota</taxon>
        <taxon>Diptera</taxon>
        <taxon>Brachycera</taxon>
        <taxon>Muscomorpha</taxon>
        <taxon>Ephydroidea</taxon>
        <taxon>Drosophilidae</taxon>
        <taxon>Drosophila</taxon>
        <taxon>Sophophora</taxon>
    </lineage>
</organism>
<evidence type="ECO:0000313" key="2">
    <source>
        <dbReference type="EMBL" id="EDX15760.1"/>
    </source>
</evidence>
<feature type="compositionally biased region" description="Basic and acidic residues" evidence="1">
    <location>
        <begin position="123"/>
        <end position="162"/>
    </location>
</feature>
<dbReference type="AlphaFoldDB" id="B4NT70"/>
<dbReference type="EMBL" id="CH982788">
    <property type="protein sequence ID" value="EDX15760.1"/>
    <property type="molecule type" value="Genomic_DNA"/>
</dbReference>
<feature type="compositionally biased region" description="Polar residues" evidence="1">
    <location>
        <begin position="99"/>
        <end position="110"/>
    </location>
</feature>
<feature type="compositionally biased region" description="Low complexity" evidence="1">
    <location>
        <begin position="73"/>
        <end position="85"/>
    </location>
</feature>
<reference evidence="2 3" key="1">
    <citation type="journal article" date="2007" name="Nature">
        <title>Evolution of genes and genomes on the Drosophila phylogeny.</title>
        <authorList>
            <consortium name="Drosophila 12 Genomes Consortium"/>
            <person name="Clark A.G."/>
            <person name="Eisen M.B."/>
            <person name="Smith D.R."/>
            <person name="Bergman C.M."/>
            <person name="Oliver B."/>
            <person name="Markow T.A."/>
            <person name="Kaufman T.C."/>
            <person name="Kellis M."/>
            <person name="Gelbart W."/>
            <person name="Iyer V.N."/>
            <person name="Pollard D.A."/>
            <person name="Sackton T.B."/>
            <person name="Larracuente A.M."/>
            <person name="Singh N.D."/>
            <person name="Abad J.P."/>
            <person name="Abt D.N."/>
            <person name="Adryan B."/>
            <person name="Aguade M."/>
            <person name="Akashi H."/>
            <person name="Anderson W.W."/>
            <person name="Aquadro C.F."/>
            <person name="Ardell D.H."/>
            <person name="Arguello R."/>
            <person name="Artieri C.G."/>
            <person name="Barbash D.A."/>
            <person name="Barker D."/>
            <person name="Barsanti P."/>
            <person name="Batterham P."/>
            <person name="Batzoglou S."/>
            <person name="Begun D."/>
            <person name="Bhutkar A."/>
            <person name="Blanco E."/>
            <person name="Bosak S.A."/>
            <person name="Bradley R.K."/>
            <person name="Brand A.D."/>
            <person name="Brent M.R."/>
            <person name="Brooks A.N."/>
            <person name="Brown R.H."/>
            <person name="Butlin R.K."/>
            <person name="Caggese C."/>
            <person name="Calvi B.R."/>
            <person name="Bernardo de Carvalho A."/>
            <person name="Caspi A."/>
            <person name="Castrezana S."/>
            <person name="Celniker S.E."/>
            <person name="Chang J.L."/>
            <person name="Chapple C."/>
            <person name="Chatterji S."/>
            <person name="Chinwalla A."/>
            <person name="Civetta A."/>
            <person name="Clifton S.W."/>
            <person name="Comeron J.M."/>
            <person name="Costello J.C."/>
            <person name="Coyne J.A."/>
            <person name="Daub J."/>
            <person name="David R.G."/>
            <person name="Delcher A.L."/>
            <person name="Delehaunty K."/>
            <person name="Do C.B."/>
            <person name="Ebling H."/>
            <person name="Edwards K."/>
            <person name="Eickbush T."/>
            <person name="Evans J.D."/>
            <person name="Filipski A."/>
            <person name="Findeiss S."/>
            <person name="Freyhult E."/>
            <person name="Fulton L."/>
            <person name="Fulton R."/>
            <person name="Garcia A.C."/>
            <person name="Gardiner A."/>
            <person name="Garfield D.A."/>
            <person name="Garvin B.E."/>
            <person name="Gibson G."/>
            <person name="Gilbert D."/>
            <person name="Gnerre S."/>
            <person name="Godfrey J."/>
            <person name="Good R."/>
            <person name="Gotea V."/>
            <person name="Gravely B."/>
            <person name="Greenberg A.J."/>
            <person name="Griffiths-Jones S."/>
            <person name="Gross S."/>
            <person name="Guigo R."/>
            <person name="Gustafson E.A."/>
            <person name="Haerty W."/>
            <person name="Hahn M.W."/>
            <person name="Halligan D.L."/>
            <person name="Halpern A.L."/>
            <person name="Halter G.M."/>
            <person name="Han M.V."/>
            <person name="Heger A."/>
            <person name="Hillier L."/>
            <person name="Hinrichs A.S."/>
            <person name="Holmes I."/>
            <person name="Hoskins R.A."/>
            <person name="Hubisz M.J."/>
            <person name="Hultmark D."/>
            <person name="Huntley M.A."/>
            <person name="Jaffe D.B."/>
            <person name="Jagadeeshan S."/>
            <person name="Jeck W.R."/>
            <person name="Johnson J."/>
            <person name="Jones C.D."/>
            <person name="Jordan W.C."/>
            <person name="Karpen G.H."/>
            <person name="Kataoka E."/>
            <person name="Keightley P.D."/>
            <person name="Kheradpour P."/>
            <person name="Kirkness E.F."/>
            <person name="Koerich L.B."/>
            <person name="Kristiansen K."/>
            <person name="Kudrna D."/>
            <person name="Kulathinal R.J."/>
            <person name="Kumar S."/>
            <person name="Kwok R."/>
            <person name="Lander E."/>
            <person name="Langley C.H."/>
            <person name="Lapoint R."/>
            <person name="Lazzaro B.P."/>
            <person name="Lee S.J."/>
            <person name="Levesque L."/>
            <person name="Li R."/>
            <person name="Lin C.F."/>
            <person name="Lin M.F."/>
            <person name="Lindblad-Toh K."/>
            <person name="Llopart A."/>
            <person name="Long M."/>
            <person name="Low L."/>
            <person name="Lozovsky E."/>
            <person name="Lu J."/>
            <person name="Luo M."/>
            <person name="Machado C.A."/>
            <person name="Makalowski W."/>
            <person name="Marzo M."/>
            <person name="Matsuda M."/>
            <person name="Matzkin L."/>
            <person name="McAllister B."/>
            <person name="McBride C.S."/>
            <person name="McKernan B."/>
            <person name="McKernan K."/>
            <person name="Mendez-Lago M."/>
            <person name="Minx P."/>
            <person name="Mollenhauer M.U."/>
            <person name="Montooth K."/>
            <person name="Mount S.M."/>
            <person name="Mu X."/>
            <person name="Myers E."/>
            <person name="Negre B."/>
            <person name="Newfeld S."/>
            <person name="Nielsen R."/>
            <person name="Noor M.A."/>
            <person name="O'Grady P."/>
            <person name="Pachter L."/>
            <person name="Papaceit M."/>
            <person name="Parisi M.J."/>
            <person name="Parisi M."/>
            <person name="Parts L."/>
            <person name="Pedersen J.S."/>
            <person name="Pesole G."/>
            <person name="Phillippy A.M."/>
            <person name="Ponting C.P."/>
            <person name="Pop M."/>
            <person name="Porcelli D."/>
            <person name="Powell J.R."/>
            <person name="Prohaska S."/>
            <person name="Pruitt K."/>
            <person name="Puig M."/>
            <person name="Quesneville H."/>
            <person name="Ram K.R."/>
            <person name="Rand D."/>
            <person name="Rasmussen M.D."/>
            <person name="Reed L.K."/>
            <person name="Reenan R."/>
            <person name="Reily A."/>
            <person name="Remington K.A."/>
            <person name="Rieger T.T."/>
            <person name="Ritchie M.G."/>
            <person name="Robin C."/>
            <person name="Rogers Y.H."/>
            <person name="Rohde C."/>
            <person name="Rozas J."/>
            <person name="Rubenfield M.J."/>
            <person name="Ruiz A."/>
            <person name="Russo S."/>
            <person name="Salzberg S.L."/>
            <person name="Sanchez-Gracia A."/>
            <person name="Saranga D.J."/>
            <person name="Sato H."/>
            <person name="Schaeffer S.W."/>
            <person name="Schatz M.C."/>
            <person name="Schlenke T."/>
            <person name="Schwartz R."/>
            <person name="Segarra C."/>
            <person name="Singh R.S."/>
            <person name="Sirot L."/>
            <person name="Sirota M."/>
            <person name="Sisneros N.B."/>
            <person name="Smith C.D."/>
            <person name="Smith T.F."/>
            <person name="Spieth J."/>
            <person name="Stage D.E."/>
            <person name="Stark A."/>
            <person name="Stephan W."/>
            <person name="Strausberg R.L."/>
            <person name="Strempel S."/>
            <person name="Sturgill D."/>
            <person name="Sutton G."/>
            <person name="Sutton G.G."/>
            <person name="Tao W."/>
            <person name="Teichmann S."/>
            <person name="Tobari Y.N."/>
            <person name="Tomimura Y."/>
            <person name="Tsolas J.M."/>
            <person name="Valente V.L."/>
            <person name="Venter E."/>
            <person name="Venter J.C."/>
            <person name="Vicario S."/>
            <person name="Vieira F.G."/>
            <person name="Vilella A.J."/>
            <person name="Villasante A."/>
            <person name="Walenz B."/>
            <person name="Wang J."/>
            <person name="Wasserman M."/>
            <person name="Watts T."/>
            <person name="Wilson D."/>
            <person name="Wilson R.K."/>
            <person name="Wing R.A."/>
            <person name="Wolfner M.F."/>
            <person name="Wong A."/>
            <person name="Wong G.K."/>
            <person name="Wu C.I."/>
            <person name="Wu G."/>
            <person name="Yamamoto D."/>
            <person name="Yang H.P."/>
            <person name="Yang S.P."/>
            <person name="Yorke J.A."/>
            <person name="Yoshida K."/>
            <person name="Zdobnov E."/>
            <person name="Zhang P."/>
            <person name="Zhang Y."/>
            <person name="Zimin A.V."/>
            <person name="Baldwin J."/>
            <person name="Abdouelleil A."/>
            <person name="Abdulkadir J."/>
            <person name="Abebe A."/>
            <person name="Abera B."/>
            <person name="Abreu J."/>
            <person name="Acer S.C."/>
            <person name="Aftuck L."/>
            <person name="Alexander A."/>
            <person name="An P."/>
            <person name="Anderson E."/>
            <person name="Anderson S."/>
            <person name="Arachi H."/>
            <person name="Azer M."/>
            <person name="Bachantsang P."/>
            <person name="Barry A."/>
            <person name="Bayul T."/>
            <person name="Berlin A."/>
            <person name="Bessette D."/>
            <person name="Bloom T."/>
            <person name="Blye J."/>
            <person name="Boguslavskiy L."/>
            <person name="Bonnet C."/>
            <person name="Boukhgalter B."/>
            <person name="Bourzgui I."/>
            <person name="Brown A."/>
            <person name="Cahill P."/>
            <person name="Channer S."/>
            <person name="Cheshatsang Y."/>
            <person name="Chuda L."/>
            <person name="Citroen M."/>
            <person name="Collymore A."/>
            <person name="Cooke P."/>
            <person name="Costello M."/>
            <person name="D'Aco K."/>
            <person name="Daza R."/>
            <person name="De Haan G."/>
            <person name="DeGray S."/>
            <person name="DeMaso C."/>
            <person name="Dhargay N."/>
            <person name="Dooley K."/>
            <person name="Dooley E."/>
            <person name="Doricent M."/>
            <person name="Dorje P."/>
            <person name="Dorjee K."/>
            <person name="Dupes A."/>
            <person name="Elong R."/>
            <person name="Falk J."/>
            <person name="Farina A."/>
            <person name="Faro S."/>
            <person name="Ferguson D."/>
            <person name="Fisher S."/>
            <person name="Foley C.D."/>
            <person name="Franke A."/>
            <person name="Friedrich D."/>
            <person name="Gadbois L."/>
            <person name="Gearin G."/>
            <person name="Gearin C.R."/>
            <person name="Giannoukos G."/>
            <person name="Goode T."/>
            <person name="Graham J."/>
            <person name="Grandbois E."/>
            <person name="Grewal S."/>
            <person name="Gyaltsen K."/>
            <person name="Hafez N."/>
            <person name="Hagos B."/>
            <person name="Hall J."/>
            <person name="Henson C."/>
            <person name="Hollinger A."/>
            <person name="Honan T."/>
            <person name="Huard M.D."/>
            <person name="Hughes L."/>
            <person name="Hurhula B."/>
            <person name="Husby M.E."/>
            <person name="Kamat A."/>
            <person name="Kanga B."/>
            <person name="Kashin S."/>
            <person name="Khazanovich D."/>
            <person name="Kisner P."/>
            <person name="Lance K."/>
            <person name="Lara M."/>
            <person name="Lee W."/>
            <person name="Lennon N."/>
            <person name="Letendre F."/>
            <person name="LeVine R."/>
            <person name="Lipovsky A."/>
            <person name="Liu X."/>
            <person name="Liu J."/>
            <person name="Liu S."/>
            <person name="Lokyitsang T."/>
            <person name="Lokyitsang Y."/>
            <person name="Lubonja R."/>
            <person name="Lui A."/>
            <person name="MacDonald P."/>
            <person name="Magnisalis V."/>
            <person name="Maru K."/>
            <person name="Matthews C."/>
            <person name="McCusker W."/>
            <person name="McDonough S."/>
            <person name="Mehta T."/>
            <person name="Meldrim J."/>
            <person name="Meneus L."/>
            <person name="Mihai O."/>
            <person name="Mihalev A."/>
            <person name="Mihova T."/>
            <person name="Mittelman R."/>
            <person name="Mlenga V."/>
            <person name="Montmayeur A."/>
            <person name="Mulrain L."/>
            <person name="Navidi A."/>
            <person name="Naylor J."/>
            <person name="Negash T."/>
            <person name="Nguyen T."/>
            <person name="Nguyen N."/>
            <person name="Nicol R."/>
            <person name="Norbu C."/>
            <person name="Norbu N."/>
            <person name="Novod N."/>
            <person name="O'Neill B."/>
            <person name="Osman S."/>
            <person name="Markiewicz E."/>
            <person name="Oyono O.L."/>
            <person name="Patti C."/>
            <person name="Phunkhang P."/>
            <person name="Pierre F."/>
            <person name="Priest M."/>
            <person name="Raghuraman S."/>
            <person name="Rege F."/>
            <person name="Reyes R."/>
            <person name="Rise C."/>
            <person name="Rogov P."/>
            <person name="Ross K."/>
            <person name="Ryan E."/>
            <person name="Settipalli S."/>
            <person name="Shea T."/>
            <person name="Sherpa N."/>
            <person name="Shi L."/>
            <person name="Shih D."/>
            <person name="Sparrow T."/>
            <person name="Spaulding J."/>
            <person name="Stalker J."/>
            <person name="Stange-Thomann N."/>
            <person name="Stavropoulos S."/>
            <person name="Stone C."/>
            <person name="Strader C."/>
            <person name="Tesfaye S."/>
            <person name="Thomson T."/>
            <person name="Thoulutsang Y."/>
            <person name="Thoulutsang D."/>
            <person name="Topham K."/>
            <person name="Topping I."/>
            <person name="Tsamla T."/>
            <person name="Vassiliev H."/>
            <person name="Vo A."/>
            <person name="Wangchuk T."/>
            <person name="Wangdi T."/>
            <person name="Weiand M."/>
            <person name="Wilkinson J."/>
            <person name="Wilson A."/>
            <person name="Yadav S."/>
            <person name="Young G."/>
            <person name="Yu Q."/>
            <person name="Zembek L."/>
            <person name="Zhong D."/>
            <person name="Zimmer A."/>
            <person name="Zwirko Z."/>
            <person name="Jaffe D.B."/>
            <person name="Alvarez P."/>
            <person name="Brockman W."/>
            <person name="Butler J."/>
            <person name="Chin C."/>
            <person name="Gnerre S."/>
            <person name="Grabherr M."/>
            <person name="Kleber M."/>
            <person name="Mauceli E."/>
            <person name="MacCallum I."/>
        </authorList>
    </citation>
    <scope>NUCLEOTIDE SEQUENCE [LARGE SCALE GENOMIC DNA]</scope>
    <source>
        <strain evidence="3">white501</strain>
    </source>
</reference>
<evidence type="ECO:0000313" key="3">
    <source>
        <dbReference type="Proteomes" id="UP000000304"/>
    </source>
</evidence>
<sequence>MSRSGGTGRRCRNHFTSQGERYANNPELDSFTSSSSLGCQFNRKCMPLKFSRAKGGEYYAPDKSRDPVGKQVSPLKLLSDDSSPSRAPYRDVSKPALKSTLSVIPSSDSELGSRENRHRHRHDREEARRKKHTDFETGRKKESHQQTKSSEDKKPSSPERRSSKQVRIATPEKHDTSDDPLLHRKKSQEKPDVPAGRQRGGAESLKDSPSWETTFDDN</sequence>
<dbReference type="HOGENOM" id="CLU_1268109_0_0_1"/>
<feature type="compositionally biased region" description="Basic and acidic residues" evidence="1">
    <location>
        <begin position="170"/>
        <end position="192"/>
    </location>
</feature>
<proteinExistence type="predicted"/>
<keyword evidence="3" id="KW-1185">Reference proteome</keyword>
<accession>B4NT70</accession>
<dbReference type="STRING" id="7240.B4NT70"/>